<dbReference type="EMBL" id="ML978125">
    <property type="protein sequence ID" value="KAF2099424.1"/>
    <property type="molecule type" value="Genomic_DNA"/>
</dbReference>
<evidence type="ECO:0000313" key="3">
    <source>
        <dbReference type="Proteomes" id="UP000799772"/>
    </source>
</evidence>
<dbReference type="InterPro" id="IPR016181">
    <property type="entry name" value="Acyl_CoA_acyltransferase"/>
</dbReference>
<sequence length="366" mass="40346">MSTSQVQHHPVDGFTIIPVLKAFLPRTLPLLRRAQFPHRSPSFYITATFSPGTAVESLPQCFAVCILDRSRRPETEGWLFSSGEIEGRCPELKNNTENSSGSGSTPQQCPDCTRAILSLAKHIPSLPLPDSVHGEDNITKLLTQSRSDQPSPGQTSAKQVSTLDYSRHITNPNVMVVGTIAQFPAEILNSQGLIRTDLPGMDIPYQKFIFRTSDLRHVDTTLPDGLRWGQVRPQDFELVRSRTAIPRKDKTLALLPSVAIFREENSGGDSPVAWGFLGPDGSLASLHVEPNYRGRGLAKKVTTKILNEQLKVFDEEEGKSEQGWICNSDVALDNLESTGVARSLGGRPGWVVYWVRVNLEKAKALP</sequence>
<protein>
    <recommendedName>
        <fullName evidence="4">FR47-like domain-containing protein</fullName>
    </recommendedName>
</protein>
<dbReference type="Proteomes" id="UP000799772">
    <property type="component" value="Unassembled WGS sequence"/>
</dbReference>
<dbReference type="PANTHER" id="PTHR20958">
    <property type="entry name" value="GLYCINE N-ACYLTRANSFERASE-LIKE PROTEIN"/>
    <property type="match status" value="1"/>
</dbReference>
<dbReference type="AlphaFoldDB" id="A0A9P4IHR2"/>
<comment type="caution">
    <text evidence="2">The sequence shown here is derived from an EMBL/GenBank/DDBJ whole genome shotgun (WGS) entry which is preliminary data.</text>
</comment>
<proteinExistence type="predicted"/>
<evidence type="ECO:0000256" key="1">
    <source>
        <dbReference type="SAM" id="MobiDB-lite"/>
    </source>
</evidence>
<gene>
    <name evidence="2" type="ORF">NA57DRAFT_55394</name>
</gene>
<reference evidence="2" key="1">
    <citation type="journal article" date="2020" name="Stud. Mycol.">
        <title>101 Dothideomycetes genomes: a test case for predicting lifestyles and emergence of pathogens.</title>
        <authorList>
            <person name="Haridas S."/>
            <person name="Albert R."/>
            <person name="Binder M."/>
            <person name="Bloem J."/>
            <person name="Labutti K."/>
            <person name="Salamov A."/>
            <person name="Andreopoulos B."/>
            <person name="Baker S."/>
            <person name="Barry K."/>
            <person name="Bills G."/>
            <person name="Bluhm B."/>
            <person name="Cannon C."/>
            <person name="Castanera R."/>
            <person name="Culley D."/>
            <person name="Daum C."/>
            <person name="Ezra D."/>
            <person name="Gonzalez J."/>
            <person name="Henrissat B."/>
            <person name="Kuo A."/>
            <person name="Liang C."/>
            <person name="Lipzen A."/>
            <person name="Lutzoni F."/>
            <person name="Magnuson J."/>
            <person name="Mondo S."/>
            <person name="Nolan M."/>
            <person name="Ohm R."/>
            <person name="Pangilinan J."/>
            <person name="Park H.-J."/>
            <person name="Ramirez L."/>
            <person name="Alfaro M."/>
            <person name="Sun H."/>
            <person name="Tritt A."/>
            <person name="Yoshinaga Y."/>
            <person name="Zwiers L.-H."/>
            <person name="Turgeon B."/>
            <person name="Goodwin S."/>
            <person name="Spatafora J."/>
            <person name="Crous P."/>
            <person name="Grigoriev I."/>
        </authorList>
    </citation>
    <scope>NUCLEOTIDE SEQUENCE</scope>
    <source>
        <strain evidence="2">CBS 133067</strain>
    </source>
</reference>
<dbReference type="PANTHER" id="PTHR20958:SF6">
    <property type="entry name" value="GLYCINE N-ACYLTRANSFERASE-LIKE PROTEIN"/>
    <property type="match status" value="1"/>
</dbReference>
<organism evidence="2 3">
    <name type="scientific">Rhizodiscina lignyota</name>
    <dbReference type="NCBI Taxonomy" id="1504668"/>
    <lineage>
        <taxon>Eukaryota</taxon>
        <taxon>Fungi</taxon>
        <taxon>Dikarya</taxon>
        <taxon>Ascomycota</taxon>
        <taxon>Pezizomycotina</taxon>
        <taxon>Dothideomycetes</taxon>
        <taxon>Pleosporomycetidae</taxon>
        <taxon>Aulographales</taxon>
        <taxon>Rhizodiscinaceae</taxon>
        <taxon>Rhizodiscina</taxon>
    </lineage>
</organism>
<evidence type="ECO:0000313" key="2">
    <source>
        <dbReference type="EMBL" id="KAF2099424.1"/>
    </source>
</evidence>
<feature type="region of interest" description="Disordered" evidence="1">
    <location>
        <begin position="89"/>
        <end position="108"/>
    </location>
</feature>
<dbReference type="SUPFAM" id="SSF55729">
    <property type="entry name" value="Acyl-CoA N-acyltransferases (Nat)"/>
    <property type="match status" value="1"/>
</dbReference>
<dbReference type="OrthoDB" id="61870at2759"/>
<dbReference type="Gene3D" id="3.40.630.30">
    <property type="match status" value="1"/>
</dbReference>
<accession>A0A9P4IHR2</accession>
<keyword evidence="3" id="KW-1185">Reference proteome</keyword>
<dbReference type="InterPro" id="IPR053225">
    <property type="entry name" value="Acyl-CoA_N-acyltransferase"/>
</dbReference>
<name>A0A9P4IHR2_9PEZI</name>
<evidence type="ECO:0008006" key="4">
    <source>
        <dbReference type="Google" id="ProtNLM"/>
    </source>
</evidence>